<proteinExistence type="predicted"/>
<dbReference type="AlphaFoldDB" id="A0A9P6L701"/>
<feature type="transmembrane region" description="Helical" evidence="1">
    <location>
        <begin position="49"/>
        <end position="68"/>
    </location>
</feature>
<dbReference type="OrthoDB" id="3308956at2759"/>
<reference evidence="2" key="2">
    <citation type="submission" date="2020-11" db="EMBL/GenBank/DDBJ databases">
        <authorList>
            <consortium name="DOE Joint Genome Institute"/>
            <person name="Kuo A."/>
            <person name="Miyauchi S."/>
            <person name="Kiss E."/>
            <person name="Drula E."/>
            <person name="Kohler A."/>
            <person name="Sanchez-Garcia M."/>
            <person name="Andreopoulos B."/>
            <person name="Barry K.W."/>
            <person name="Bonito G."/>
            <person name="Buee M."/>
            <person name="Carver A."/>
            <person name="Chen C."/>
            <person name="Cichocki N."/>
            <person name="Clum A."/>
            <person name="Culley D."/>
            <person name="Crous P.W."/>
            <person name="Fauchery L."/>
            <person name="Girlanda M."/>
            <person name="Hayes R."/>
            <person name="Keri Z."/>
            <person name="Labutti K."/>
            <person name="Lipzen A."/>
            <person name="Lombard V."/>
            <person name="Magnuson J."/>
            <person name="Maillard F."/>
            <person name="Morin E."/>
            <person name="Murat C."/>
            <person name="Nolan M."/>
            <person name="Ohm R."/>
            <person name="Pangilinan J."/>
            <person name="Pereira M."/>
            <person name="Perotto S."/>
            <person name="Peter M."/>
            <person name="Riley R."/>
            <person name="Sitrit Y."/>
            <person name="Stielow B."/>
            <person name="Szollosi G."/>
            <person name="Zifcakova L."/>
            <person name="Stursova M."/>
            <person name="Spatafora J.W."/>
            <person name="Tedersoo L."/>
            <person name="Vaario L.-M."/>
            <person name="Yamada A."/>
            <person name="Yan M."/>
            <person name="Wang P."/>
            <person name="Xu J."/>
            <person name="Bruns T."/>
            <person name="Baldrian P."/>
            <person name="Vilgalys R."/>
            <person name="Henrissat B."/>
            <person name="Grigoriev I.V."/>
            <person name="Hibbett D."/>
            <person name="Nagy L.G."/>
            <person name="Martin F.M."/>
        </authorList>
    </citation>
    <scope>NUCLEOTIDE SEQUENCE</scope>
    <source>
        <strain evidence="2">UH-Tt-Lm1</strain>
    </source>
</reference>
<evidence type="ECO:0000256" key="1">
    <source>
        <dbReference type="SAM" id="Phobius"/>
    </source>
</evidence>
<organism evidence="2 3">
    <name type="scientific">Thelephora terrestris</name>
    <dbReference type="NCBI Taxonomy" id="56493"/>
    <lineage>
        <taxon>Eukaryota</taxon>
        <taxon>Fungi</taxon>
        <taxon>Dikarya</taxon>
        <taxon>Basidiomycota</taxon>
        <taxon>Agaricomycotina</taxon>
        <taxon>Agaricomycetes</taxon>
        <taxon>Thelephorales</taxon>
        <taxon>Thelephoraceae</taxon>
        <taxon>Thelephora</taxon>
    </lineage>
</organism>
<accession>A0A9P6L701</accession>
<keyword evidence="1" id="KW-0472">Membrane</keyword>
<comment type="caution">
    <text evidence="2">The sequence shown here is derived from an EMBL/GenBank/DDBJ whole genome shotgun (WGS) entry which is preliminary data.</text>
</comment>
<keyword evidence="1" id="KW-0812">Transmembrane</keyword>
<reference evidence="2" key="1">
    <citation type="journal article" date="2020" name="Nat. Commun.">
        <title>Large-scale genome sequencing of mycorrhizal fungi provides insights into the early evolution of symbiotic traits.</title>
        <authorList>
            <person name="Miyauchi S."/>
            <person name="Kiss E."/>
            <person name="Kuo A."/>
            <person name="Drula E."/>
            <person name="Kohler A."/>
            <person name="Sanchez-Garcia M."/>
            <person name="Morin E."/>
            <person name="Andreopoulos B."/>
            <person name="Barry K.W."/>
            <person name="Bonito G."/>
            <person name="Buee M."/>
            <person name="Carver A."/>
            <person name="Chen C."/>
            <person name="Cichocki N."/>
            <person name="Clum A."/>
            <person name="Culley D."/>
            <person name="Crous P.W."/>
            <person name="Fauchery L."/>
            <person name="Girlanda M."/>
            <person name="Hayes R.D."/>
            <person name="Keri Z."/>
            <person name="LaButti K."/>
            <person name="Lipzen A."/>
            <person name="Lombard V."/>
            <person name="Magnuson J."/>
            <person name="Maillard F."/>
            <person name="Murat C."/>
            <person name="Nolan M."/>
            <person name="Ohm R.A."/>
            <person name="Pangilinan J."/>
            <person name="Pereira M.F."/>
            <person name="Perotto S."/>
            <person name="Peter M."/>
            <person name="Pfister S."/>
            <person name="Riley R."/>
            <person name="Sitrit Y."/>
            <person name="Stielow J.B."/>
            <person name="Szollosi G."/>
            <person name="Zifcakova L."/>
            <person name="Stursova M."/>
            <person name="Spatafora J.W."/>
            <person name="Tedersoo L."/>
            <person name="Vaario L.M."/>
            <person name="Yamada A."/>
            <person name="Yan M."/>
            <person name="Wang P."/>
            <person name="Xu J."/>
            <person name="Bruns T."/>
            <person name="Baldrian P."/>
            <person name="Vilgalys R."/>
            <person name="Dunand C."/>
            <person name="Henrissat B."/>
            <person name="Grigoriev I.V."/>
            <person name="Hibbett D."/>
            <person name="Nagy L.G."/>
            <person name="Martin F.M."/>
        </authorList>
    </citation>
    <scope>NUCLEOTIDE SEQUENCE</scope>
    <source>
        <strain evidence="2">UH-Tt-Lm1</strain>
    </source>
</reference>
<dbReference type="Proteomes" id="UP000736335">
    <property type="component" value="Unassembled WGS sequence"/>
</dbReference>
<evidence type="ECO:0000313" key="2">
    <source>
        <dbReference type="EMBL" id="KAF9785350.1"/>
    </source>
</evidence>
<feature type="transmembrane region" description="Helical" evidence="1">
    <location>
        <begin position="16"/>
        <end position="37"/>
    </location>
</feature>
<evidence type="ECO:0000313" key="3">
    <source>
        <dbReference type="Proteomes" id="UP000736335"/>
    </source>
</evidence>
<sequence>MFRAFFFVPSVCSRSWLLVHSYVSPSFTLYAFTIGLWRRQLCKDSPRTAMILYLMHYLSFSYVHFDIIEAC</sequence>
<gene>
    <name evidence="2" type="ORF">BJ322DRAFT_1062822</name>
</gene>
<name>A0A9P6L701_9AGAM</name>
<protein>
    <submittedName>
        <fullName evidence="2">Uncharacterized protein</fullName>
    </submittedName>
</protein>
<keyword evidence="3" id="KW-1185">Reference proteome</keyword>
<dbReference type="EMBL" id="WIUZ02000007">
    <property type="protein sequence ID" value="KAF9785350.1"/>
    <property type="molecule type" value="Genomic_DNA"/>
</dbReference>
<keyword evidence="1" id="KW-1133">Transmembrane helix</keyword>